<dbReference type="CDD" id="cd06261">
    <property type="entry name" value="TM_PBP2"/>
    <property type="match status" value="1"/>
</dbReference>
<feature type="transmembrane region" description="Helical" evidence="7">
    <location>
        <begin position="227"/>
        <end position="249"/>
    </location>
</feature>
<dbReference type="InterPro" id="IPR000515">
    <property type="entry name" value="MetI-like"/>
</dbReference>
<sequence>MTQTHSPLPKPALPGRGQISPAGRGLRRRKALRRFNPYFYILPGIAYIVITTIVPLVYSLRTSFSEERGGSIGNPTFIGLENYFRIFQDGSFWHSVQVTLVYTGATVILEMIIGTALALVLVRLRRGRKLSRVLFVIPFSLPPVVVGLMYLLILDRGNGILNYLLSLLGVEAVSWLGDPSVALWAIISVDIWQWTPFVIISALAALESMPGDVLEAGIVDGANPRQLLRWIILPLIKPVLLVVALTRALTSLKVFDIVFVLTSGGPGRATETLSYNIYIDAFQRFDFGHSAALSWILILLAMLLSIPLVRAMLRSDVA</sequence>
<evidence type="ECO:0000313" key="10">
    <source>
        <dbReference type="EMBL" id="GAA3734654.1"/>
    </source>
</evidence>
<evidence type="ECO:0000256" key="2">
    <source>
        <dbReference type="ARBA" id="ARBA00022448"/>
    </source>
</evidence>
<keyword evidence="11" id="KW-1185">Reference proteome</keyword>
<dbReference type="SUPFAM" id="SSF160964">
    <property type="entry name" value="MalF N-terminal region-like"/>
    <property type="match status" value="1"/>
</dbReference>
<feature type="transmembrane region" description="Helical" evidence="7">
    <location>
        <begin position="133"/>
        <end position="153"/>
    </location>
</feature>
<dbReference type="Proteomes" id="UP001501004">
    <property type="component" value="Unassembled WGS sequence"/>
</dbReference>
<evidence type="ECO:0000256" key="1">
    <source>
        <dbReference type="ARBA" id="ARBA00004651"/>
    </source>
</evidence>
<dbReference type="Pfam" id="PF00528">
    <property type="entry name" value="BPD_transp_1"/>
    <property type="match status" value="1"/>
</dbReference>
<keyword evidence="5 7" id="KW-1133">Transmembrane helix</keyword>
<dbReference type="PANTHER" id="PTHR43005">
    <property type="entry name" value="BLR7065 PROTEIN"/>
    <property type="match status" value="1"/>
</dbReference>
<gene>
    <name evidence="10" type="ORF">GCM10022239_08440</name>
</gene>
<keyword evidence="4 7" id="KW-0812">Transmembrane</keyword>
<comment type="subcellular location">
    <subcellularLocation>
        <location evidence="1 7">Cell membrane</location>
        <topology evidence="1 7">Multi-pass membrane protein</topology>
    </subcellularLocation>
</comment>
<evidence type="ECO:0000259" key="9">
    <source>
        <dbReference type="PROSITE" id="PS50928"/>
    </source>
</evidence>
<dbReference type="PROSITE" id="PS50928">
    <property type="entry name" value="ABC_TM1"/>
    <property type="match status" value="1"/>
</dbReference>
<evidence type="ECO:0000256" key="6">
    <source>
        <dbReference type="ARBA" id="ARBA00023136"/>
    </source>
</evidence>
<dbReference type="EMBL" id="BAABAE010000002">
    <property type="protein sequence ID" value="GAA3734654.1"/>
    <property type="molecule type" value="Genomic_DNA"/>
</dbReference>
<proteinExistence type="inferred from homology"/>
<feature type="transmembrane region" description="Helical" evidence="7">
    <location>
        <begin position="292"/>
        <end position="313"/>
    </location>
</feature>
<name>A0ABP7FA99_9MICO</name>
<dbReference type="InterPro" id="IPR035906">
    <property type="entry name" value="MetI-like_sf"/>
</dbReference>
<dbReference type="SUPFAM" id="SSF161098">
    <property type="entry name" value="MetI-like"/>
    <property type="match status" value="1"/>
</dbReference>
<evidence type="ECO:0000256" key="4">
    <source>
        <dbReference type="ARBA" id="ARBA00022692"/>
    </source>
</evidence>
<feature type="transmembrane region" description="Helical" evidence="7">
    <location>
        <begin position="37"/>
        <end position="58"/>
    </location>
</feature>
<organism evidence="10 11">
    <name type="scientific">Leifsonella bigeumensis</name>
    <dbReference type="NCBI Taxonomy" id="433643"/>
    <lineage>
        <taxon>Bacteria</taxon>
        <taxon>Bacillati</taxon>
        <taxon>Actinomycetota</taxon>
        <taxon>Actinomycetes</taxon>
        <taxon>Micrococcales</taxon>
        <taxon>Microbacteriaceae</taxon>
        <taxon>Leifsonella</taxon>
    </lineage>
</organism>
<evidence type="ECO:0000313" key="11">
    <source>
        <dbReference type="Proteomes" id="UP001501004"/>
    </source>
</evidence>
<feature type="transmembrane region" description="Helical" evidence="7">
    <location>
        <begin position="181"/>
        <end position="206"/>
    </location>
</feature>
<feature type="domain" description="ABC transmembrane type-1" evidence="9">
    <location>
        <begin position="96"/>
        <end position="308"/>
    </location>
</feature>
<evidence type="ECO:0000256" key="8">
    <source>
        <dbReference type="SAM" id="MobiDB-lite"/>
    </source>
</evidence>
<reference evidence="11" key="1">
    <citation type="journal article" date="2019" name="Int. J. Syst. Evol. Microbiol.">
        <title>The Global Catalogue of Microorganisms (GCM) 10K type strain sequencing project: providing services to taxonomists for standard genome sequencing and annotation.</title>
        <authorList>
            <consortium name="The Broad Institute Genomics Platform"/>
            <consortium name="The Broad Institute Genome Sequencing Center for Infectious Disease"/>
            <person name="Wu L."/>
            <person name="Ma J."/>
        </authorList>
    </citation>
    <scope>NUCLEOTIDE SEQUENCE [LARGE SCALE GENOMIC DNA]</scope>
    <source>
        <strain evidence="11">JCM 16949</strain>
    </source>
</reference>
<evidence type="ECO:0000256" key="7">
    <source>
        <dbReference type="RuleBase" id="RU363032"/>
    </source>
</evidence>
<keyword evidence="3" id="KW-1003">Cell membrane</keyword>
<evidence type="ECO:0000256" key="5">
    <source>
        <dbReference type="ARBA" id="ARBA00022989"/>
    </source>
</evidence>
<feature type="transmembrane region" description="Helical" evidence="7">
    <location>
        <begin position="100"/>
        <end position="121"/>
    </location>
</feature>
<dbReference type="RefSeq" id="WP_344754032.1">
    <property type="nucleotide sequence ID" value="NZ_BAABAE010000002.1"/>
</dbReference>
<dbReference type="Gene3D" id="1.10.3720.10">
    <property type="entry name" value="MetI-like"/>
    <property type="match status" value="1"/>
</dbReference>
<evidence type="ECO:0000256" key="3">
    <source>
        <dbReference type="ARBA" id="ARBA00022475"/>
    </source>
</evidence>
<comment type="similarity">
    <text evidence="7">Belongs to the binding-protein-dependent transport system permease family.</text>
</comment>
<keyword evidence="6 7" id="KW-0472">Membrane</keyword>
<keyword evidence="2 7" id="KW-0813">Transport</keyword>
<protein>
    <submittedName>
        <fullName evidence="10">Sugar ABC transporter permease</fullName>
    </submittedName>
</protein>
<accession>A0ABP7FA99</accession>
<comment type="caution">
    <text evidence="10">The sequence shown here is derived from an EMBL/GenBank/DDBJ whole genome shotgun (WGS) entry which is preliminary data.</text>
</comment>
<dbReference type="PANTHER" id="PTHR43005:SF1">
    <property type="entry name" value="SPERMIDINE_PUTRESCINE TRANSPORT SYSTEM PERMEASE PROTEIN"/>
    <property type="match status" value="1"/>
</dbReference>
<feature type="region of interest" description="Disordered" evidence="8">
    <location>
        <begin position="1"/>
        <end position="25"/>
    </location>
</feature>